<dbReference type="EMBL" id="ATLV01025243">
    <property type="status" value="NOT_ANNOTATED_CDS"/>
    <property type="molecule type" value="Genomic_DNA"/>
</dbReference>
<dbReference type="Proteomes" id="UP000030765">
    <property type="component" value="Unassembled WGS sequence"/>
</dbReference>
<gene>
    <name evidence="3" type="ORF">ZHAS_00020558</name>
</gene>
<feature type="signal peptide" evidence="2">
    <location>
        <begin position="1"/>
        <end position="21"/>
    </location>
</feature>
<dbReference type="CDD" id="cd19941">
    <property type="entry name" value="TIL"/>
    <property type="match status" value="1"/>
</dbReference>
<name>A0A084WQ50_ANOSI</name>
<dbReference type="OrthoDB" id="6236007at2759"/>
<proteinExistence type="predicted"/>
<dbReference type="AlphaFoldDB" id="A0A084WQ50"/>
<organism evidence="3">
    <name type="scientific">Anopheles sinensis</name>
    <name type="common">Mosquito</name>
    <dbReference type="NCBI Taxonomy" id="74873"/>
    <lineage>
        <taxon>Eukaryota</taxon>
        <taxon>Metazoa</taxon>
        <taxon>Ecdysozoa</taxon>
        <taxon>Arthropoda</taxon>
        <taxon>Hexapoda</taxon>
        <taxon>Insecta</taxon>
        <taxon>Pterygota</taxon>
        <taxon>Neoptera</taxon>
        <taxon>Endopterygota</taxon>
        <taxon>Diptera</taxon>
        <taxon>Nematocera</taxon>
        <taxon>Culicoidea</taxon>
        <taxon>Culicidae</taxon>
        <taxon>Anophelinae</taxon>
        <taxon>Anopheles</taxon>
    </lineage>
</organism>
<keyword evidence="2" id="KW-0732">Signal</keyword>
<feature type="region of interest" description="Disordered" evidence="1">
    <location>
        <begin position="43"/>
        <end position="91"/>
    </location>
</feature>
<evidence type="ECO:0000313" key="4">
    <source>
        <dbReference type="EnsemblMetazoa" id="ASIC020558-PA"/>
    </source>
</evidence>
<evidence type="ECO:0000256" key="2">
    <source>
        <dbReference type="SAM" id="SignalP"/>
    </source>
</evidence>
<reference evidence="3 5" key="1">
    <citation type="journal article" date="2014" name="BMC Genomics">
        <title>Genome sequence of Anopheles sinensis provides insight into genetics basis of mosquito competence for malaria parasites.</title>
        <authorList>
            <person name="Zhou D."/>
            <person name="Zhang D."/>
            <person name="Ding G."/>
            <person name="Shi L."/>
            <person name="Hou Q."/>
            <person name="Ye Y."/>
            <person name="Xu Y."/>
            <person name="Zhou H."/>
            <person name="Xiong C."/>
            <person name="Li S."/>
            <person name="Yu J."/>
            <person name="Hong S."/>
            <person name="Yu X."/>
            <person name="Zou P."/>
            <person name="Chen C."/>
            <person name="Chang X."/>
            <person name="Wang W."/>
            <person name="Lv Y."/>
            <person name="Sun Y."/>
            <person name="Ma L."/>
            <person name="Shen B."/>
            <person name="Zhu C."/>
        </authorList>
    </citation>
    <scope>NUCLEOTIDE SEQUENCE [LARGE SCALE GENOMIC DNA]</scope>
</reference>
<evidence type="ECO:0000256" key="1">
    <source>
        <dbReference type="SAM" id="MobiDB-lite"/>
    </source>
</evidence>
<evidence type="ECO:0000313" key="3">
    <source>
        <dbReference type="EMBL" id="KFB52344.1"/>
    </source>
</evidence>
<dbReference type="SUPFAM" id="SSF57567">
    <property type="entry name" value="Serine protease inhibitors"/>
    <property type="match status" value="1"/>
</dbReference>
<keyword evidence="5" id="KW-1185">Reference proteome</keyword>
<dbReference type="Gene3D" id="2.10.25.10">
    <property type="entry name" value="Laminin"/>
    <property type="match status" value="1"/>
</dbReference>
<sequence>MLRIFVLLAVLVPLLFVVSEAAAHGGRKKSDIYRDRHYNRQYDRRDDSHDSSDSEEIVQDFGTTTPMPTTTTTMPTTTPRMTTTTTKAGQTFPRVTETTTTVITTTASAGVLCPDHTPPCPANESYNCCAPCPGERVCGVYVPIPCYTECTPKCVCDPEYNRDTNGTCVLPKDCSTLRFIA</sequence>
<accession>A0A084WQ50</accession>
<dbReference type="EnsemblMetazoa" id="ASIC020558-RA">
    <property type="protein sequence ID" value="ASIC020558-PA"/>
    <property type="gene ID" value="ASIC020558"/>
</dbReference>
<dbReference type="EMBL" id="KE525377">
    <property type="protein sequence ID" value="KFB52344.1"/>
    <property type="molecule type" value="Genomic_DNA"/>
</dbReference>
<evidence type="ECO:0000313" key="5">
    <source>
        <dbReference type="Proteomes" id="UP000030765"/>
    </source>
</evidence>
<feature type="chain" id="PRO_5010760047" evidence="2">
    <location>
        <begin position="22"/>
        <end position="181"/>
    </location>
</feature>
<protein>
    <submittedName>
        <fullName evidence="3 4">Putative TIL domain protein</fullName>
    </submittedName>
</protein>
<dbReference type="VEuPathDB" id="VectorBase:ASIC020558"/>
<feature type="compositionally biased region" description="Basic and acidic residues" evidence="1">
    <location>
        <begin position="43"/>
        <end position="52"/>
    </location>
</feature>
<dbReference type="InterPro" id="IPR036084">
    <property type="entry name" value="Ser_inhib-like_sf"/>
</dbReference>
<feature type="compositionally biased region" description="Low complexity" evidence="1">
    <location>
        <begin position="63"/>
        <end position="86"/>
    </location>
</feature>
<reference evidence="4" key="2">
    <citation type="submission" date="2020-05" db="UniProtKB">
        <authorList>
            <consortium name="EnsemblMetazoa"/>
        </authorList>
    </citation>
    <scope>IDENTIFICATION</scope>
</reference>